<keyword evidence="7" id="KW-0723">Serine/threonine-protein kinase</keyword>
<evidence type="ECO:0000256" key="2">
    <source>
        <dbReference type="ARBA" id="ARBA00004370"/>
    </source>
</evidence>
<dbReference type="SMART" id="SM00220">
    <property type="entry name" value="S_TKc"/>
    <property type="match status" value="1"/>
</dbReference>
<evidence type="ECO:0000256" key="9">
    <source>
        <dbReference type="ARBA" id="ARBA00022679"/>
    </source>
</evidence>
<dbReference type="PANTHER" id="PTHR22968">
    <property type="entry name" value="PROTEIN KINASE C, MU"/>
    <property type="match status" value="1"/>
</dbReference>
<keyword evidence="10" id="KW-0479">Metal-binding</keyword>
<evidence type="ECO:0000313" key="27">
    <source>
        <dbReference type="EMBL" id="TWW72303.1"/>
    </source>
</evidence>
<evidence type="ECO:0000256" key="5">
    <source>
        <dbReference type="ARBA" id="ARBA00012429"/>
    </source>
</evidence>
<keyword evidence="12 21" id="KW-0547">Nucleotide-binding</keyword>
<feature type="region of interest" description="Disordered" evidence="23">
    <location>
        <begin position="240"/>
        <end position="311"/>
    </location>
</feature>
<evidence type="ECO:0000256" key="18">
    <source>
        <dbReference type="ARBA" id="ARBA00023136"/>
    </source>
</evidence>
<dbReference type="CDD" id="cd20841">
    <property type="entry name" value="C1_PKD3_rpt1"/>
    <property type="match status" value="1"/>
</dbReference>
<dbReference type="PROSITE" id="PS00479">
    <property type="entry name" value="ZF_DAG_PE_1"/>
    <property type="match status" value="2"/>
</dbReference>
<dbReference type="Gene3D" id="1.10.510.10">
    <property type="entry name" value="Transferase(Phosphotransferase) domain 1"/>
    <property type="match status" value="2"/>
</dbReference>
<keyword evidence="9" id="KW-0808">Transferase</keyword>
<comment type="subcellular location">
    <subcellularLocation>
        <location evidence="3">Cytoplasm</location>
    </subcellularLocation>
    <subcellularLocation>
        <location evidence="2">Membrane</location>
    </subcellularLocation>
</comment>
<dbReference type="Gene3D" id="3.30.60.20">
    <property type="match status" value="2"/>
</dbReference>
<dbReference type="InterPro" id="IPR046349">
    <property type="entry name" value="C1-like_sf"/>
</dbReference>
<keyword evidence="15" id="KW-0862">Zinc</keyword>
<dbReference type="SMART" id="SM00109">
    <property type="entry name" value="C1"/>
    <property type="match status" value="2"/>
</dbReference>
<keyword evidence="11" id="KW-0677">Repeat</keyword>
<dbReference type="FunFam" id="1.10.510.10:FF:000171">
    <property type="entry name" value="Serine/threonine-protein kinase"/>
    <property type="match status" value="1"/>
</dbReference>
<evidence type="ECO:0000256" key="19">
    <source>
        <dbReference type="ARBA" id="ARBA00047272"/>
    </source>
</evidence>
<evidence type="ECO:0000313" key="28">
    <source>
        <dbReference type="Proteomes" id="UP000324091"/>
    </source>
</evidence>
<keyword evidence="17" id="KW-0460">Magnesium</keyword>
<evidence type="ECO:0000256" key="20">
    <source>
        <dbReference type="PIRSR" id="PIRSR000552-1"/>
    </source>
</evidence>
<feature type="compositionally biased region" description="Basic and acidic residues" evidence="23">
    <location>
        <begin position="283"/>
        <end position="304"/>
    </location>
</feature>
<keyword evidence="18" id="KW-0472">Membrane</keyword>
<dbReference type="PRINTS" id="PR00008">
    <property type="entry name" value="DAGPEDOMAIN"/>
</dbReference>
<dbReference type="SUPFAM" id="SSF50729">
    <property type="entry name" value="PH domain-like"/>
    <property type="match status" value="1"/>
</dbReference>
<feature type="active site" description="Proton acceptor" evidence="20">
    <location>
        <position position="713"/>
    </location>
</feature>
<dbReference type="CDD" id="cd14082">
    <property type="entry name" value="STKc_PKD"/>
    <property type="match status" value="1"/>
</dbReference>
<dbReference type="InterPro" id="IPR015727">
    <property type="entry name" value="Protein_Kinase_C_mu-related"/>
</dbReference>
<dbReference type="InterPro" id="IPR008271">
    <property type="entry name" value="Ser/Thr_kinase_AS"/>
</dbReference>
<dbReference type="PROSITE" id="PS00108">
    <property type="entry name" value="PROTEIN_KINASE_ST"/>
    <property type="match status" value="1"/>
</dbReference>
<organism evidence="27 28">
    <name type="scientific">Takifugu flavidus</name>
    <name type="common">sansaifugu</name>
    <dbReference type="NCBI Taxonomy" id="433684"/>
    <lineage>
        <taxon>Eukaryota</taxon>
        <taxon>Metazoa</taxon>
        <taxon>Chordata</taxon>
        <taxon>Craniata</taxon>
        <taxon>Vertebrata</taxon>
        <taxon>Euteleostomi</taxon>
        <taxon>Actinopterygii</taxon>
        <taxon>Neopterygii</taxon>
        <taxon>Teleostei</taxon>
        <taxon>Neoteleostei</taxon>
        <taxon>Acanthomorphata</taxon>
        <taxon>Eupercaria</taxon>
        <taxon>Tetraodontiformes</taxon>
        <taxon>Tetradontoidea</taxon>
        <taxon>Tetraodontidae</taxon>
        <taxon>Takifugu</taxon>
    </lineage>
</organism>
<dbReference type="EC" id="2.7.11.13" evidence="5"/>
<gene>
    <name evidence="27" type="ORF">D4764_16G0008000</name>
</gene>
<dbReference type="InterPro" id="IPR000719">
    <property type="entry name" value="Prot_kinase_dom"/>
</dbReference>
<evidence type="ECO:0000256" key="21">
    <source>
        <dbReference type="PIRSR" id="PIRSR000552-2"/>
    </source>
</evidence>
<evidence type="ECO:0000256" key="14">
    <source>
        <dbReference type="ARBA" id="ARBA00022777"/>
    </source>
</evidence>
<dbReference type="SMART" id="SM00233">
    <property type="entry name" value="PH"/>
    <property type="match status" value="1"/>
</dbReference>
<dbReference type="GO" id="GO:0035556">
    <property type="term" value="P:intracellular signal transduction"/>
    <property type="evidence" value="ECO:0007669"/>
    <property type="project" value="TreeGrafter"/>
</dbReference>
<dbReference type="SUPFAM" id="SSF57889">
    <property type="entry name" value="Cysteine-rich domain"/>
    <property type="match status" value="2"/>
</dbReference>
<evidence type="ECO:0000256" key="17">
    <source>
        <dbReference type="ARBA" id="ARBA00022842"/>
    </source>
</evidence>
<dbReference type="GO" id="GO:0016020">
    <property type="term" value="C:membrane"/>
    <property type="evidence" value="ECO:0007669"/>
    <property type="project" value="UniProtKB-SubCell"/>
</dbReference>
<evidence type="ECO:0000256" key="23">
    <source>
        <dbReference type="SAM" id="MobiDB-lite"/>
    </source>
</evidence>
<feature type="domain" description="Protein kinase" evidence="25">
    <location>
        <begin position="493"/>
        <end position="846"/>
    </location>
</feature>
<feature type="domain" description="Phorbol-ester/DAG-type" evidence="26">
    <location>
        <begin position="187"/>
        <end position="237"/>
    </location>
</feature>
<evidence type="ECO:0000256" key="15">
    <source>
        <dbReference type="ARBA" id="ARBA00022833"/>
    </source>
</evidence>
<dbReference type="SUPFAM" id="SSF56112">
    <property type="entry name" value="Protein kinase-like (PK-like)"/>
    <property type="match status" value="1"/>
</dbReference>
<dbReference type="InterPro" id="IPR011993">
    <property type="entry name" value="PH-like_dom_sf"/>
</dbReference>
<evidence type="ECO:0000256" key="4">
    <source>
        <dbReference type="ARBA" id="ARBA00008582"/>
    </source>
</evidence>
<name>A0A5C6NYB0_9TELE</name>
<evidence type="ECO:0000256" key="13">
    <source>
        <dbReference type="ARBA" id="ARBA00022771"/>
    </source>
</evidence>
<dbReference type="FunFam" id="3.30.60.20:FF:000019">
    <property type="entry name" value="Serine/threonine-protein kinase"/>
    <property type="match status" value="1"/>
</dbReference>
<evidence type="ECO:0000256" key="16">
    <source>
        <dbReference type="ARBA" id="ARBA00022840"/>
    </source>
</evidence>
<keyword evidence="13" id="KW-0863">Zinc-finger</keyword>
<dbReference type="PROSITE" id="PS50011">
    <property type="entry name" value="PROTEIN_KINASE_DOM"/>
    <property type="match status" value="1"/>
</dbReference>
<sequence>NFNFNPISVPFQFPECGFFGMYDKILLFRHNLNDENILQRLTSAEDIHEGDLIEVVLSAQATVEDFQIRPHALYVHSYKAPTFCDYCGEMLWGLVRQGLKCEGCGLNYHKRCAFKIPNNCSGVRKRRLSNVSLPGPSLSVPRPASSENAVLLLDEQRSHQEAGKRILSWSGRPIWMEKMVLGRVKVPHTFAIHTYTRPTICQYCKRLLKGLFRQGMQCKDCRFNCHKRCASKVPRDCLGEVDFNGEPASPGPDSDTTMDTMEVDSSDLDGSRGLDDPEEPSTPDERMFEMDSPFLDREKDEEPIKTISPSTSSNIPLMRVVQSIKHTKRRSSTVVKEGWMVHYTSRDNLRKRHYWRLDSKSLSLFQNDTGAKFYKEIPLSEILQVEQSRDYSNLAQGSNPHCFEIITSTMVYYVGENNCSPYHNPALAASGVGMEVAQGWEKAIRQALMPVTPQPSVASAAGQGRDHKELSISISVSNCQIQENVDIASVYQIFSDEVLGSGQFGIVYGGKHRKSGRDVAIKVIDKMRFPTKQESQLRNEVAILQNLHHPGIVNLECMFETPERVFVVMEKLHGDMLEMILSSEKSKLPERITKFLVTQVSAAASLKPAASSVGLFLLTLFPALFFCVFRGAADRGPRWIPASQTEAGPLTTAPLAVVGSALMWSGGRLSKAGSGQAGQARRGFEIPALLLVICNQILVALRHLHFKNIVHCDLKPENVLLASAEPFPQVKLCDFGFARIIGEKSFRRSVVGTPAYLAPEVLRSKGYNRSLDMWSVGVIVYVSLSGTFPFNEDEDINDQIQNAAFMYPPNPWKDISAEATDLINNLLQVKMRKRYSVDKCLSHPWLQDYQTWLDLREFETRRGERYITHESDDARWEEYADEHSLVYPKHFIMAPNLDDMEEDP</sequence>
<dbReference type="InterPro" id="IPR001849">
    <property type="entry name" value="PH_domain"/>
</dbReference>
<dbReference type="GO" id="GO:0005524">
    <property type="term" value="F:ATP binding"/>
    <property type="evidence" value="ECO:0007669"/>
    <property type="project" value="UniProtKB-UniRule"/>
</dbReference>
<dbReference type="FunFam" id="3.30.60.20:FF:000007">
    <property type="entry name" value="Serine/threonine-protein kinase"/>
    <property type="match status" value="1"/>
</dbReference>
<evidence type="ECO:0000256" key="6">
    <source>
        <dbReference type="ARBA" id="ARBA00022490"/>
    </source>
</evidence>
<feature type="non-terminal residue" evidence="27">
    <location>
        <position position="1"/>
    </location>
</feature>
<evidence type="ECO:0000256" key="10">
    <source>
        <dbReference type="ARBA" id="ARBA00022723"/>
    </source>
</evidence>
<dbReference type="FunFam" id="3.30.200.20:FF:000137">
    <property type="entry name" value="Serine/threonine-protein kinase"/>
    <property type="match status" value="1"/>
</dbReference>
<keyword evidence="28" id="KW-1185">Reference proteome</keyword>
<protein>
    <recommendedName>
        <fullName evidence="5">protein kinase C</fullName>
        <ecNumber evidence="5">2.7.11.13</ecNumber>
    </recommendedName>
</protein>
<dbReference type="PROSITE" id="PS50081">
    <property type="entry name" value="ZF_DAG_PE_2"/>
    <property type="match status" value="2"/>
</dbReference>
<evidence type="ECO:0000256" key="3">
    <source>
        <dbReference type="ARBA" id="ARBA00004496"/>
    </source>
</evidence>
<comment type="similarity">
    <text evidence="4">Belongs to the protein kinase superfamily. CAMK Ser/Thr protein kinase family. PKD subfamily.</text>
</comment>
<comment type="cofactor">
    <cofactor evidence="1">
        <name>Mg(2+)</name>
        <dbReference type="ChEBI" id="CHEBI:18420"/>
    </cofactor>
</comment>
<keyword evidence="8" id="KW-0597">Phosphoprotein</keyword>
<keyword evidence="14 27" id="KW-0418">Kinase</keyword>
<dbReference type="GO" id="GO:0005829">
    <property type="term" value="C:cytosol"/>
    <property type="evidence" value="ECO:0007669"/>
    <property type="project" value="TreeGrafter"/>
</dbReference>
<feature type="domain" description="PH" evidence="24">
    <location>
        <begin position="333"/>
        <end position="449"/>
    </location>
</feature>
<keyword evidence="6" id="KW-0963">Cytoplasm</keyword>
<dbReference type="InterPro" id="IPR057764">
    <property type="entry name" value="Ubiquitin_PRKD1-3_N"/>
</dbReference>
<dbReference type="CDD" id="cd01239">
    <property type="entry name" value="PH_PKD"/>
    <property type="match status" value="1"/>
</dbReference>
<dbReference type="FunFam" id="2.30.29.30:FF:000056">
    <property type="entry name" value="Serine/threonine-protein kinase"/>
    <property type="match status" value="1"/>
</dbReference>
<evidence type="ECO:0000259" key="24">
    <source>
        <dbReference type="PROSITE" id="PS50003"/>
    </source>
</evidence>
<feature type="binding site" evidence="21 22">
    <location>
        <position position="522"/>
    </location>
    <ligand>
        <name>ATP</name>
        <dbReference type="ChEBI" id="CHEBI:30616"/>
    </ligand>
</feature>
<dbReference type="GO" id="GO:0007200">
    <property type="term" value="P:phospholipase C-activating G protein-coupled receptor signaling pathway"/>
    <property type="evidence" value="ECO:0007669"/>
    <property type="project" value="TreeGrafter"/>
</dbReference>
<feature type="domain" description="Phorbol-ester/DAG-type" evidence="26">
    <location>
        <begin position="70"/>
        <end position="120"/>
    </location>
</feature>
<evidence type="ECO:0000256" key="11">
    <source>
        <dbReference type="ARBA" id="ARBA00022737"/>
    </source>
</evidence>
<evidence type="ECO:0000259" key="26">
    <source>
        <dbReference type="PROSITE" id="PS50081"/>
    </source>
</evidence>
<dbReference type="Pfam" id="PF00069">
    <property type="entry name" value="Pkinase"/>
    <property type="match status" value="2"/>
</dbReference>
<dbReference type="GO" id="GO:0004697">
    <property type="term" value="F:diacylglycerol-dependent serine/threonine kinase activity"/>
    <property type="evidence" value="ECO:0007669"/>
    <property type="project" value="UniProtKB-EC"/>
</dbReference>
<evidence type="ECO:0000256" key="12">
    <source>
        <dbReference type="ARBA" id="ARBA00022741"/>
    </source>
</evidence>
<accession>A0A5C6NYB0</accession>
<evidence type="ECO:0000259" key="25">
    <source>
        <dbReference type="PROSITE" id="PS50011"/>
    </source>
</evidence>
<reference evidence="27 28" key="1">
    <citation type="submission" date="2019-04" db="EMBL/GenBank/DDBJ databases">
        <title>Chromosome genome assembly for Takifugu flavidus.</title>
        <authorList>
            <person name="Xiao S."/>
        </authorList>
    </citation>
    <scope>NUCLEOTIDE SEQUENCE [LARGE SCALE GENOMIC DNA]</scope>
    <source>
        <strain evidence="27">HTHZ2018</strain>
        <tissue evidence="27">Muscle</tissue>
    </source>
</reference>
<evidence type="ECO:0000256" key="1">
    <source>
        <dbReference type="ARBA" id="ARBA00001946"/>
    </source>
</evidence>
<comment type="catalytic activity">
    <reaction evidence="19">
        <text>L-threonyl-[protein] + ATP = O-phospho-L-threonyl-[protein] + ADP + H(+)</text>
        <dbReference type="Rhea" id="RHEA:46608"/>
        <dbReference type="Rhea" id="RHEA-COMP:11060"/>
        <dbReference type="Rhea" id="RHEA-COMP:11605"/>
        <dbReference type="ChEBI" id="CHEBI:15378"/>
        <dbReference type="ChEBI" id="CHEBI:30013"/>
        <dbReference type="ChEBI" id="CHEBI:30616"/>
        <dbReference type="ChEBI" id="CHEBI:61977"/>
        <dbReference type="ChEBI" id="CHEBI:456216"/>
        <dbReference type="EC" id="2.7.11.13"/>
    </reaction>
</comment>
<keyword evidence="16 21" id="KW-0067">ATP-binding</keyword>
<evidence type="ECO:0000256" key="8">
    <source>
        <dbReference type="ARBA" id="ARBA00022553"/>
    </source>
</evidence>
<dbReference type="GO" id="GO:0008270">
    <property type="term" value="F:zinc ion binding"/>
    <property type="evidence" value="ECO:0007669"/>
    <property type="project" value="UniProtKB-KW"/>
</dbReference>
<proteinExistence type="inferred from homology"/>
<dbReference type="Pfam" id="PF25525">
    <property type="entry name" value="Ubiquitin_PRKD1_N"/>
    <property type="match status" value="1"/>
</dbReference>
<dbReference type="PROSITE" id="PS00107">
    <property type="entry name" value="PROTEIN_KINASE_ATP"/>
    <property type="match status" value="1"/>
</dbReference>
<dbReference type="InterPro" id="IPR002219">
    <property type="entry name" value="PKC_DAG/PE"/>
</dbReference>
<evidence type="ECO:0000256" key="22">
    <source>
        <dbReference type="PROSITE-ProRule" id="PRU10141"/>
    </source>
</evidence>
<dbReference type="InterPro" id="IPR020454">
    <property type="entry name" value="DAG/PE-bd"/>
</dbReference>
<dbReference type="CDD" id="cd20844">
    <property type="entry name" value="C1_PKD3_rpt2"/>
    <property type="match status" value="1"/>
</dbReference>
<dbReference type="Pfam" id="PF00169">
    <property type="entry name" value="PH"/>
    <property type="match status" value="1"/>
</dbReference>
<dbReference type="AlphaFoldDB" id="A0A5C6NYB0"/>
<dbReference type="Gene3D" id="2.30.29.30">
    <property type="entry name" value="Pleckstrin-homology domain (PH domain)/Phosphotyrosine-binding domain (PTB)"/>
    <property type="match status" value="1"/>
</dbReference>
<dbReference type="Proteomes" id="UP000324091">
    <property type="component" value="Chromosome 16"/>
</dbReference>
<dbReference type="EMBL" id="RHFK02000008">
    <property type="protein sequence ID" value="TWW72303.1"/>
    <property type="molecule type" value="Genomic_DNA"/>
</dbReference>
<dbReference type="Pfam" id="PF00130">
    <property type="entry name" value="C1_1"/>
    <property type="match status" value="2"/>
</dbReference>
<comment type="caution">
    <text evidence="27">The sequence shown here is derived from an EMBL/GenBank/DDBJ whole genome shotgun (WGS) entry which is preliminary data.</text>
</comment>
<dbReference type="PANTHER" id="PTHR22968:SF26">
    <property type="entry name" value="SERINE_THREONINE-PROTEIN KINASE D3"/>
    <property type="match status" value="1"/>
</dbReference>
<dbReference type="PIRSF" id="PIRSF000552">
    <property type="entry name" value="PKC_mu_nu_D2"/>
    <property type="match status" value="1"/>
</dbReference>
<feature type="binding site" evidence="21">
    <location>
        <begin position="499"/>
        <end position="507"/>
    </location>
    <ligand>
        <name>ATP</name>
        <dbReference type="ChEBI" id="CHEBI:30616"/>
    </ligand>
</feature>
<dbReference type="InterPro" id="IPR011009">
    <property type="entry name" value="Kinase-like_dom_sf"/>
</dbReference>
<evidence type="ECO:0000256" key="7">
    <source>
        <dbReference type="ARBA" id="ARBA00022527"/>
    </source>
</evidence>
<dbReference type="InterPro" id="IPR017441">
    <property type="entry name" value="Protein_kinase_ATP_BS"/>
</dbReference>
<dbReference type="PROSITE" id="PS50003">
    <property type="entry name" value="PH_DOMAIN"/>
    <property type="match status" value="1"/>
</dbReference>